<keyword evidence="5" id="KW-0472">Membrane</keyword>
<dbReference type="Gene3D" id="1.10.287.950">
    <property type="entry name" value="Methyl-accepting chemotaxis protein"/>
    <property type="match status" value="1"/>
</dbReference>
<keyword evidence="4" id="KW-0175">Coiled coil</keyword>
<dbReference type="EMBL" id="CP017111">
    <property type="protein sequence ID" value="AOO65034.1"/>
    <property type="molecule type" value="Genomic_DNA"/>
</dbReference>
<gene>
    <name evidence="8" type="ORF">SHALO_1256</name>
</gene>
<dbReference type="PANTHER" id="PTHR32089">
    <property type="entry name" value="METHYL-ACCEPTING CHEMOTAXIS PROTEIN MCPB"/>
    <property type="match status" value="1"/>
</dbReference>
<feature type="transmembrane region" description="Helical" evidence="5">
    <location>
        <begin position="358"/>
        <end position="379"/>
    </location>
</feature>
<sequence length="713" mass="77648">MIFKSIQTKIVLIAGLCLVSAVILLVGYGLFSSKSTQDVVSAEVSSLLTELNMERLQNLAGEQSGTIQSELELALDAARTMANTFEVSKLKPKDGKEALGIGRDQLNAVLLNVLKSNKSFNGTYSCWEPNAIDGADANFRVDKDGNNPTTGRFTPYWTRDDKGNIAVQPLVEYDTYDKHPNGVLKGGWYITPREQNKESVLGPLPYIVQGKQVFLATMSVPIHVNGKFYGVAGADYNLDFVQKIAEKADKALFEAHGQVSIIADNGLLVAQSENPSMIGGHFKQVMPKGWEKIYEAIQAGKALVRINNESGMIETVAPIKLGQTGKPWAVLIQVPREIILAKALVLDKDMSDRLYSNASLQIVVGFIVALLAIIAIYFLTTSIIAKPLLSLKETAHDLATGDGDLTKKLAIKCHDEIGDASHEINQFIDKVHSTIKLAKDTSSENASIAHELLATTLQVGKRVEDSSIIISQATHMSSETKQEIVSSVNEAKASKEEIVKANNELQSARKFLQKLGQRVQESAQTEQELAQKIQQLSSDADQVKNVLTVISDIADQTNLLALNAAIEAARAGEHGRGFAVVADEVRTLAERTQKSLVEINATINVIVQAITDSSERMNVNSAQIQELNALAGDVESKLDNTVSMMNVATKLNEKTVNDYIQTGEKIDTIVSKIEEINTLATQNTRSVEEIAGASEHLNELTTQLNAILNQFRT</sequence>
<dbReference type="CDD" id="cd12913">
    <property type="entry name" value="PDC1_MCP_like"/>
    <property type="match status" value="1"/>
</dbReference>
<dbReference type="Gene3D" id="6.10.340.10">
    <property type="match status" value="1"/>
</dbReference>
<dbReference type="KEGG" id="shal:SHALO_1256"/>
<evidence type="ECO:0000256" key="3">
    <source>
        <dbReference type="PROSITE-ProRule" id="PRU00284"/>
    </source>
</evidence>
<evidence type="ECO:0000259" key="7">
    <source>
        <dbReference type="PROSITE" id="PS50885"/>
    </source>
</evidence>
<dbReference type="AlphaFoldDB" id="A0A1D7TJH9"/>
<keyword evidence="5" id="KW-0812">Transmembrane</keyword>
<keyword evidence="5" id="KW-1133">Transmembrane helix</keyword>
<organism evidence="8 9">
    <name type="scientific">Sulfurospirillum halorespirans DSM 13726</name>
    <dbReference type="NCBI Taxonomy" id="1193502"/>
    <lineage>
        <taxon>Bacteria</taxon>
        <taxon>Pseudomonadati</taxon>
        <taxon>Campylobacterota</taxon>
        <taxon>Epsilonproteobacteria</taxon>
        <taxon>Campylobacterales</taxon>
        <taxon>Sulfurospirillaceae</taxon>
        <taxon>Sulfurospirillum</taxon>
    </lineage>
</organism>
<evidence type="ECO:0000313" key="8">
    <source>
        <dbReference type="EMBL" id="AOO65034.1"/>
    </source>
</evidence>
<evidence type="ECO:0000259" key="6">
    <source>
        <dbReference type="PROSITE" id="PS50111"/>
    </source>
</evidence>
<feature type="coiled-coil region" evidence="4">
    <location>
        <begin position="488"/>
        <end position="546"/>
    </location>
</feature>
<dbReference type="SUPFAM" id="SSF58104">
    <property type="entry name" value="Methyl-accepting chemotaxis protein (MCP) signaling domain"/>
    <property type="match status" value="1"/>
</dbReference>
<dbReference type="InterPro" id="IPR003660">
    <property type="entry name" value="HAMP_dom"/>
</dbReference>
<dbReference type="GO" id="GO:0007165">
    <property type="term" value="P:signal transduction"/>
    <property type="evidence" value="ECO:0007669"/>
    <property type="project" value="UniProtKB-KW"/>
</dbReference>
<evidence type="ECO:0000256" key="5">
    <source>
        <dbReference type="SAM" id="Phobius"/>
    </source>
</evidence>
<feature type="transmembrane region" description="Helical" evidence="5">
    <location>
        <begin position="12"/>
        <end position="31"/>
    </location>
</feature>
<feature type="domain" description="Methyl-accepting transducer" evidence="6">
    <location>
        <begin position="441"/>
        <end position="698"/>
    </location>
</feature>
<dbReference type="InterPro" id="IPR004089">
    <property type="entry name" value="MCPsignal_dom"/>
</dbReference>
<evidence type="ECO:0000256" key="4">
    <source>
        <dbReference type="SAM" id="Coils"/>
    </source>
</evidence>
<dbReference type="Gene3D" id="3.30.450.20">
    <property type="entry name" value="PAS domain"/>
    <property type="match status" value="1"/>
</dbReference>
<protein>
    <submittedName>
        <fullName evidence="8">Methyl-accepting chemotaxis sensory transducer</fullName>
    </submittedName>
</protein>
<dbReference type="Pfam" id="PF22673">
    <property type="entry name" value="MCP-like_PDC_1"/>
    <property type="match status" value="1"/>
</dbReference>
<dbReference type="GO" id="GO:0016020">
    <property type="term" value="C:membrane"/>
    <property type="evidence" value="ECO:0007669"/>
    <property type="project" value="InterPro"/>
</dbReference>
<name>A0A1D7TJH9_9BACT</name>
<dbReference type="PANTHER" id="PTHR32089:SF114">
    <property type="entry name" value="METHYL-ACCEPTING CHEMOTAXIS PROTEIN MCPB"/>
    <property type="match status" value="1"/>
</dbReference>
<dbReference type="CDD" id="cd06225">
    <property type="entry name" value="HAMP"/>
    <property type="match status" value="1"/>
</dbReference>
<dbReference type="Pfam" id="PF00672">
    <property type="entry name" value="HAMP"/>
    <property type="match status" value="1"/>
</dbReference>
<comment type="similarity">
    <text evidence="2">Belongs to the methyl-accepting chemotaxis (MCP) protein family.</text>
</comment>
<feature type="domain" description="HAMP" evidence="7">
    <location>
        <begin position="382"/>
        <end position="436"/>
    </location>
</feature>
<dbReference type="RefSeq" id="WP_069477852.1">
    <property type="nucleotide sequence ID" value="NZ_CP017111.1"/>
</dbReference>
<dbReference type="SMART" id="SM00283">
    <property type="entry name" value="MA"/>
    <property type="match status" value="1"/>
</dbReference>
<keyword evidence="1 3" id="KW-0807">Transducer</keyword>
<dbReference type="Pfam" id="PF00015">
    <property type="entry name" value="MCPsignal"/>
    <property type="match status" value="1"/>
</dbReference>
<dbReference type="STRING" id="1193502.SHALO_1256"/>
<dbReference type="PATRIC" id="fig|1193502.14.peg.1275"/>
<keyword evidence="9" id="KW-1185">Reference proteome</keyword>
<accession>A0A1D7TJH9</accession>
<evidence type="ECO:0000256" key="1">
    <source>
        <dbReference type="ARBA" id="ARBA00023224"/>
    </source>
</evidence>
<dbReference type="PROSITE" id="PS50111">
    <property type="entry name" value="CHEMOTAXIS_TRANSDUC_2"/>
    <property type="match status" value="1"/>
</dbReference>
<evidence type="ECO:0000313" key="9">
    <source>
        <dbReference type="Proteomes" id="UP000094609"/>
    </source>
</evidence>
<dbReference type="SMART" id="SM00304">
    <property type="entry name" value="HAMP"/>
    <property type="match status" value="1"/>
</dbReference>
<evidence type="ECO:0000256" key="2">
    <source>
        <dbReference type="ARBA" id="ARBA00029447"/>
    </source>
</evidence>
<proteinExistence type="inferred from homology"/>
<reference evidence="9" key="1">
    <citation type="submission" date="2016-08" db="EMBL/GenBank/DDBJ databases">
        <title>Complete genome sequence of the organohalide-respiring Epsilonproteobacterium Sulfurospirillum halorespirans.</title>
        <authorList>
            <person name="Goris T."/>
            <person name="Zimmermann J."/>
            <person name="Schenz B."/>
            <person name="Lemos M."/>
            <person name="Hackermueller J."/>
            <person name="Diekert G."/>
        </authorList>
    </citation>
    <scope>NUCLEOTIDE SEQUENCE [LARGE SCALE GENOMIC DNA]</scope>
    <source>
        <strain>DSM 13726</strain>
        <strain evidence="9">PCE-M2</strain>
    </source>
</reference>
<dbReference type="Proteomes" id="UP000094609">
    <property type="component" value="Chromosome"/>
</dbReference>
<dbReference type="PROSITE" id="PS50885">
    <property type="entry name" value="HAMP"/>
    <property type="match status" value="1"/>
</dbReference>